<dbReference type="GeneID" id="123410026"/>
<dbReference type="InterPro" id="IPR012677">
    <property type="entry name" value="Nucleotide-bd_a/b_plait_sf"/>
</dbReference>
<dbReference type="SUPFAM" id="SSF54928">
    <property type="entry name" value="RNA-binding domain, RBD"/>
    <property type="match status" value="1"/>
</dbReference>
<reference evidence="5" key="3">
    <citation type="submission" date="2022-01" db="UniProtKB">
        <authorList>
            <consortium name="EnsemblPlants"/>
        </authorList>
    </citation>
    <scope>IDENTIFICATION</scope>
    <source>
        <strain evidence="5">subsp. vulgare</strain>
    </source>
</reference>
<dbReference type="PANTHER" id="PTHR10501">
    <property type="entry name" value="U1 SMALL NUCLEAR RIBONUCLEOPROTEIN A/U2 SMALL NUCLEAR RIBONUCLEOPROTEIN B"/>
    <property type="match status" value="1"/>
</dbReference>
<dbReference type="RefSeq" id="XP_044958833.1">
    <property type="nucleotide sequence ID" value="XM_045102898.1"/>
</dbReference>
<feature type="domain" description="RRM" evidence="4">
    <location>
        <begin position="68"/>
        <end position="146"/>
    </location>
</feature>
<dbReference type="InterPro" id="IPR000504">
    <property type="entry name" value="RRM_dom"/>
</dbReference>
<dbReference type="Proteomes" id="UP000011116">
    <property type="component" value="Chromosome 7H"/>
</dbReference>
<sequence>MAASYYNPPPPRAASSSYATLPPPPPGTSSYDTYRQHEHAYLAAPPPPAYGGYFDRAEPLAPPRDELRTLFIAGLPADVKPREVYNLFRDFPGYVSSHVRSGKSAQSYAFAVFGDQPSALAAMSATNGLVFDLEKNCSIHVDLAKSNSRSTSSKRPRSDYEDFPKSTGKKARSPRGRPDSGAGSNNHMSGMGNSSHSLNGYPAQSYTDFGSSAAFSKDPSMFAPQNNPPCPTLFVANLGQTVSERELTDVFSGCEGFIKLKMQNKFGAPVAFVDFKDDHSSTEALNRLQGAILHSSSGEGMRLEYAKSRMGLRKQRDNNRS</sequence>
<dbReference type="AlphaFoldDB" id="A0A8I6YM04"/>
<keyword evidence="1 2" id="KW-0694">RNA-binding</keyword>
<proteinExistence type="predicted"/>
<feature type="region of interest" description="Disordered" evidence="3">
    <location>
        <begin position="145"/>
        <end position="197"/>
    </location>
</feature>
<dbReference type="PROSITE" id="PS50102">
    <property type="entry name" value="RRM"/>
    <property type="match status" value="2"/>
</dbReference>
<dbReference type="Gramene" id="HORVU.MOREX.r2.7HG0606750.1">
    <property type="protein sequence ID" value="HORVU.MOREX.r2.7HG0606750.1"/>
    <property type="gene ID" value="HORVU.MOREX.r2.7HG0606750"/>
</dbReference>
<dbReference type="SMART" id="SM00360">
    <property type="entry name" value="RRM"/>
    <property type="match status" value="2"/>
</dbReference>
<feature type="domain" description="RRM" evidence="4">
    <location>
        <begin position="231"/>
        <end position="308"/>
    </location>
</feature>
<dbReference type="Gramene" id="HORVU.MOREX.r3.7HG0731230.1">
    <property type="protein sequence ID" value="HORVU.MOREX.r3.7HG0731230.1"/>
    <property type="gene ID" value="HORVU.MOREX.r3.7HG0731230"/>
</dbReference>
<evidence type="ECO:0000313" key="5">
    <source>
        <dbReference type="EnsemblPlants" id="HORVU.MOREX.r3.7HG0731230.1"/>
    </source>
</evidence>
<keyword evidence="6" id="KW-1185">Reference proteome</keyword>
<reference evidence="5" key="2">
    <citation type="submission" date="2020-10" db="EMBL/GenBank/DDBJ databases">
        <authorList>
            <person name="Scholz U."/>
            <person name="Mascher M."/>
            <person name="Fiebig A."/>
        </authorList>
    </citation>
    <scope>NUCLEOTIDE SEQUENCE [LARGE SCALE GENOMIC DNA]</scope>
    <source>
        <strain evidence="5">cv. Morex</strain>
    </source>
</reference>
<dbReference type="EnsemblPlants" id="HORVU.MOREX.r3.7HG0731230.1">
    <property type="protein sequence ID" value="HORVU.MOREX.r3.7HG0731230.1"/>
    <property type="gene ID" value="HORVU.MOREX.r3.7HG0731230"/>
</dbReference>
<dbReference type="Gene3D" id="3.30.70.330">
    <property type="match status" value="2"/>
</dbReference>
<evidence type="ECO:0000313" key="6">
    <source>
        <dbReference type="Proteomes" id="UP000011116"/>
    </source>
</evidence>
<dbReference type="GO" id="GO:0003729">
    <property type="term" value="F:mRNA binding"/>
    <property type="evidence" value="ECO:0000318"/>
    <property type="project" value="GO_Central"/>
</dbReference>
<feature type="compositionally biased region" description="Low complexity" evidence="3">
    <location>
        <begin position="180"/>
        <end position="197"/>
    </location>
</feature>
<dbReference type="OrthoDB" id="431169at2759"/>
<dbReference type="Pfam" id="PF00076">
    <property type="entry name" value="RRM_1"/>
    <property type="match status" value="2"/>
</dbReference>
<evidence type="ECO:0000256" key="2">
    <source>
        <dbReference type="PROSITE-ProRule" id="PRU00176"/>
    </source>
</evidence>
<evidence type="ECO:0000256" key="3">
    <source>
        <dbReference type="SAM" id="MobiDB-lite"/>
    </source>
</evidence>
<dbReference type="FunFam" id="3.30.70.330:FF:000404">
    <property type="entry name" value="RNA-binding protein with multiple splicing"/>
    <property type="match status" value="1"/>
</dbReference>
<dbReference type="SMR" id="A0A8I6YM04"/>
<dbReference type="KEGG" id="hvg:123410026"/>
<gene>
    <name evidence="5" type="primary">LOC123410026</name>
</gene>
<accession>A0A8I6YM04</accession>
<evidence type="ECO:0000259" key="4">
    <source>
        <dbReference type="PROSITE" id="PS50102"/>
    </source>
</evidence>
<evidence type="ECO:0000256" key="1">
    <source>
        <dbReference type="ARBA" id="ARBA00022884"/>
    </source>
</evidence>
<dbReference type="InterPro" id="IPR035979">
    <property type="entry name" value="RBD_domain_sf"/>
</dbReference>
<name>A0A8I6YM04_HORVV</name>
<reference evidence="6" key="1">
    <citation type="journal article" date="2012" name="Nature">
        <title>A physical, genetic and functional sequence assembly of the barley genome.</title>
        <authorList>
            <consortium name="The International Barley Genome Sequencing Consortium"/>
            <person name="Mayer K.F."/>
            <person name="Waugh R."/>
            <person name="Brown J.W."/>
            <person name="Schulman A."/>
            <person name="Langridge P."/>
            <person name="Platzer M."/>
            <person name="Fincher G.B."/>
            <person name="Muehlbauer G.J."/>
            <person name="Sato K."/>
            <person name="Close T.J."/>
            <person name="Wise R.P."/>
            <person name="Stein N."/>
        </authorList>
    </citation>
    <scope>NUCLEOTIDE SEQUENCE [LARGE SCALE GENOMIC DNA]</scope>
    <source>
        <strain evidence="6">cv. Morex</strain>
    </source>
</reference>
<feature type="region of interest" description="Disordered" evidence="3">
    <location>
        <begin position="1"/>
        <end position="38"/>
    </location>
</feature>
<organism evidence="5 6">
    <name type="scientific">Hordeum vulgare subsp. vulgare</name>
    <name type="common">Domesticated barley</name>
    <dbReference type="NCBI Taxonomy" id="112509"/>
    <lineage>
        <taxon>Eukaryota</taxon>
        <taxon>Viridiplantae</taxon>
        <taxon>Streptophyta</taxon>
        <taxon>Embryophyta</taxon>
        <taxon>Tracheophyta</taxon>
        <taxon>Spermatophyta</taxon>
        <taxon>Magnoliopsida</taxon>
        <taxon>Liliopsida</taxon>
        <taxon>Poales</taxon>
        <taxon>Poaceae</taxon>
        <taxon>BOP clade</taxon>
        <taxon>Pooideae</taxon>
        <taxon>Triticodae</taxon>
        <taxon>Triticeae</taxon>
        <taxon>Hordeinae</taxon>
        <taxon>Hordeum</taxon>
    </lineage>
</organism>
<protein>
    <recommendedName>
        <fullName evidence="4">RRM domain-containing protein</fullName>
    </recommendedName>
</protein>